<keyword evidence="1" id="KW-0344">Guanine-nucleotide releasing factor</keyword>
<dbReference type="InterPro" id="IPR005113">
    <property type="entry name" value="uDENN_dom"/>
</dbReference>
<keyword evidence="5" id="KW-1185">Reference proteome</keyword>
<organism evidence="4 5">
    <name type="scientific">Eptatretus burgeri</name>
    <name type="common">Inshore hagfish</name>
    <dbReference type="NCBI Taxonomy" id="7764"/>
    <lineage>
        <taxon>Eukaryota</taxon>
        <taxon>Metazoa</taxon>
        <taxon>Chordata</taxon>
        <taxon>Craniata</taxon>
        <taxon>Vertebrata</taxon>
        <taxon>Cyclostomata</taxon>
        <taxon>Myxini</taxon>
        <taxon>Myxiniformes</taxon>
        <taxon>Myxinidae</taxon>
        <taxon>Eptatretinae</taxon>
        <taxon>Eptatretus</taxon>
    </lineage>
</organism>
<dbReference type="InterPro" id="IPR037516">
    <property type="entry name" value="Tripartite_DENN"/>
</dbReference>
<feature type="region of interest" description="Disordered" evidence="2">
    <location>
        <begin position="117"/>
        <end position="136"/>
    </location>
</feature>
<dbReference type="Ensembl" id="ENSEBUT00000023700.1">
    <property type="protein sequence ID" value="ENSEBUP00000023124.1"/>
    <property type="gene ID" value="ENSEBUG00000014248.1"/>
</dbReference>
<reference evidence="4" key="2">
    <citation type="submission" date="2025-09" db="UniProtKB">
        <authorList>
            <consortium name="Ensembl"/>
        </authorList>
    </citation>
    <scope>IDENTIFICATION</scope>
</reference>
<evidence type="ECO:0000256" key="2">
    <source>
        <dbReference type="SAM" id="MobiDB-lite"/>
    </source>
</evidence>
<protein>
    <recommendedName>
        <fullName evidence="3">UDENN domain-containing protein</fullName>
    </recommendedName>
</protein>
<dbReference type="InterPro" id="IPR051696">
    <property type="entry name" value="DENN_Domain_GEFs"/>
</dbReference>
<feature type="domain" description="UDENN" evidence="3">
    <location>
        <begin position="134"/>
        <end position="452"/>
    </location>
</feature>
<dbReference type="Gene3D" id="3.40.50.11500">
    <property type="match status" value="1"/>
</dbReference>
<dbReference type="Proteomes" id="UP000694388">
    <property type="component" value="Unplaced"/>
</dbReference>
<reference evidence="4" key="1">
    <citation type="submission" date="2025-08" db="UniProtKB">
        <authorList>
            <consortium name="Ensembl"/>
        </authorList>
    </citation>
    <scope>IDENTIFICATION</scope>
</reference>
<name>A0A8C4R1V6_EPTBU</name>
<feature type="region of interest" description="Disordered" evidence="2">
    <location>
        <begin position="64"/>
        <end position="88"/>
    </location>
</feature>
<dbReference type="PROSITE" id="PS50211">
    <property type="entry name" value="DENN"/>
    <property type="match status" value="1"/>
</dbReference>
<dbReference type="PANTHER" id="PTHR12296:SF21">
    <property type="entry name" value="DENN DOMAIN-CONTAINING PROTEIN 3"/>
    <property type="match status" value="1"/>
</dbReference>
<dbReference type="InterPro" id="IPR001194">
    <property type="entry name" value="cDENN_dom"/>
</dbReference>
<dbReference type="InterPro" id="IPR043153">
    <property type="entry name" value="DENN_C"/>
</dbReference>
<dbReference type="GO" id="GO:0005085">
    <property type="term" value="F:guanyl-nucleotide exchange factor activity"/>
    <property type="evidence" value="ECO:0007669"/>
    <property type="project" value="UniProtKB-KW"/>
</dbReference>
<dbReference type="Pfam" id="PF02141">
    <property type="entry name" value="DENN"/>
    <property type="match status" value="1"/>
</dbReference>
<evidence type="ECO:0000259" key="3">
    <source>
        <dbReference type="PROSITE" id="PS50211"/>
    </source>
</evidence>
<dbReference type="Pfam" id="PF03456">
    <property type="entry name" value="uDENN"/>
    <property type="match status" value="1"/>
</dbReference>
<dbReference type="GO" id="GO:0032483">
    <property type="term" value="P:regulation of Rab protein signal transduction"/>
    <property type="evidence" value="ECO:0007669"/>
    <property type="project" value="TreeGrafter"/>
</dbReference>
<proteinExistence type="predicted"/>
<accession>A0A8C4R1V6</accession>
<dbReference type="Gene3D" id="3.30.450.200">
    <property type="match status" value="1"/>
</dbReference>
<evidence type="ECO:0000313" key="4">
    <source>
        <dbReference type="Ensembl" id="ENSEBUP00000023124.1"/>
    </source>
</evidence>
<sequence>MEEPLSCRLLDVCIVVGVPEKVLHTIKTQQQVSTSLYRRELTSSVLMVLSPPFCTSCAFVQDTEPEKEGRTLQDGNPGENNGESPQGTTAELEDDVVELQVSMAQVLQPSSYFRKMEVEGTDSSSGNSKNSTASELRGSLYSTRKSSSIESVGGWNADQNSASWSLDFDGLPQLCMPDGTHLSPIRPCASVHTLVLTDVAGEKSYAVVLTFHRPLVYNQLRPDGSQMSMEGQQNYAFLPTCICLLSKAPYYTALKDCLSCLQQELEEHDYDMDDHGKFEEVVREFAARLSLVPIPPPGPLHLCLKMGHLDILLPSASGPSEPIIDFDLHIPFLCLKPADLLMVIVSLLTEQHLVLLSNTCALLTPVAEALLASLHPLIWRQTYVPLLSQGMLDFLEAPTVFLMGCLRCHIPEIFKVKGLVIVDLDTGVVSSPIDEDPVPYPPEAAAQEFLLR</sequence>
<evidence type="ECO:0000256" key="1">
    <source>
        <dbReference type="ARBA" id="ARBA00022658"/>
    </source>
</evidence>
<dbReference type="AlphaFoldDB" id="A0A8C4R1V6"/>
<evidence type="ECO:0000313" key="5">
    <source>
        <dbReference type="Proteomes" id="UP000694388"/>
    </source>
</evidence>
<dbReference type="PANTHER" id="PTHR12296">
    <property type="entry name" value="DENN DOMAIN-CONTAINING PROTEIN 4"/>
    <property type="match status" value="1"/>
</dbReference>
<dbReference type="GO" id="GO:0031410">
    <property type="term" value="C:cytoplasmic vesicle"/>
    <property type="evidence" value="ECO:0007669"/>
    <property type="project" value="TreeGrafter"/>
</dbReference>
<feature type="compositionally biased region" description="Low complexity" evidence="2">
    <location>
        <begin position="121"/>
        <end position="134"/>
    </location>
</feature>
<dbReference type="GeneTree" id="ENSGT00940000155784"/>
<feature type="compositionally biased region" description="Polar residues" evidence="2">
    <location>
        <begin position="78"/>
        <end position="88"/>
    </location>
</feature>
<dbReference type="SMART" id="SM00799">
    <property type="entry name" value="DENN"/>
    <property type="match status" value="1"/>
</dbReference>